<accession>A0ABU2SLE4</accession>
<dbReference type="PANTHER" id="PTHR30383:SF5">
    <property type="entry name" value="SGNH HYDROLASE-TYPE ESTERASE DOMAIN-CONTAINING PROTEIN"/>
    <property type="match status" value="1"/>
</dbReference>
<evidence type="ECO:0000256" key="1">
    <source>
        <dbReference type="ARBA" id="ARBA00022729"/>
    </source>
</evidence>
<dbReference type="Gene3D" id="3.40.50.1110">
    <property type="entry name" value="SGNH hydrolase"/>
    <property type="match status" value="1"/>
</dbReference>
<reference evidence="4" key="1">
    <citation type="submission" date="2024-05" db="EMBL/GenBank/DDBJ databases">
        <title>30 novel species of actinomycetes from the DSMZ collection.</title>
        <authorList>
            <person name="Nouioui I."/>
        </authorList>
    </citation>
    <scope>NUCLEOTIDE SEQUENCE</scope>
    <source>
        <strain evidence="4">DSM 40473</strain>
    </source>
</reference>
<dbReference type="Pfam" id="PF13472">
    <property type="entry name" value="Lipase_GDSL_2"/>
    <property type="match status" value="1"/>
</dbReference>
<dbReference type="InterPro" id="IPR013517">
    <property type="entry name" value="FG-GAP"/>
</dbReference>
<keyword evidence="5" id="KW-1185">Reference proteome</keyword>
<comment type="caution">
    <text evidence="4">The sequence shown here is derived from an EMBL/GenBank/DDBJ whole genome shotgun (WGS) entry which is preliminary data.</text>
</comment>
<evidence type="ECO:0000313" key="5">
    <source>
        <dbReference type="Proteomes" id="UP001180531"/>
    </source>
</evidence>
<dbReference type="RefSeq" id="WP_311608638.1">
    <property type="nucleotide sequence ID" value="NZ_JAVRFI010000003.1"/>
</dbReference>
<protein>
    <submittedName>
        <fullName evidence="4">GDSL-type esterase/lipase family protein</fullName>
    </submittedName>
</protein>
<dbReference type="PANTHER" id="PTHR30383">
    <property type="entry name" value="THIOESTERASE 1/PROTEASE 1/LYSOPHOSPHOLIPASE L1"/>
    <property type="match status" value="1"/>
</dbReference>
<dbReference type="CDD" id="cd01833">
    <property type="entry name" value="XynB_like"/>
    <property type="match status" value="1"/>
</dbReference>
<proteinExistence type="predicted"/>
<name>A0ABU2SLE4_9ACTN</name>
<dbReference type="InterPro" id="IPR013830">
    <property type="entry name" value="SGNH_hydro"/>
</dbReference>
<dbReference type="SUPFAM" id="SSF69318">
    <property type="entry name" value="Integrin alpha N-terminal domain"/>
    <property type="match status" value="1"/>
</dbReference>
<evidence type="ECO:0000256" key="2">
    <source>
        <dbReference type="SAM" id="SignalP"/>
    </source>
</evidence>
<dbReference type="InterPro" id="IPR051532">
    <property type="entry name" value="Ester_Hydrolysis_Enzymes"/>
</dbReference>
<sequence length="460" mass="48453">MDVKIRYRPRRGLAARLAAPVLAAALIPTLVTAAPAVADPTPVAADWKVPRLSVMPLGDSITWGVGSSKGDGYRVALRDRLAGHADDLRFVGSVQRNGQDNEGHSGWQIDDLSENVEQWLAAARPNVVLLNIGTNDMDRDTDAPGAPARLGHLVDQITTAAPGVTVLVSSLVPHKDHGSQQRVDAYNAAIPGLVAERRAKGASVGYVSMGAVTAPGDFYDRLHPNDSGFAKMTDAFYQGVAKAAADGWIRQAVDVKPAPPRPVPRGDYRVDIDGDGKADYVVVERDGTVRAWRNRGGGRDEWDDLGRIATGVPGASGRDVRFADIDGDGKADYLVVGADGSLRAWRNDGGGRDAWTALGLIATGTGVPGADVRLADLDGDRKADYIALQSDGSVRAWHNGDGRGGWTGLGTIAKADYVVVDDDNGLRAWRNAGGDGHGGWPAYGRIATGLGNGSSGRIRI</sequence>
<dbReference type="InterPro" id="IPR036514">
    <property type="entry name" value="SGNH_hydro_sf"/>
</dbReference>
<dbReference type="InterPro" id="IPR028994">
    <property type="entry name" value="Integrin_alpha_N"/>
</dbReference>
<evidence type="ECO:0000313" key="4">
    <source>
        <dbReference type="EMBL" id="MDT0448709.1"/>
    </source>
</evidence>
<dbReference type="EMBL" id="JAVRFI010000003">
    <property type="protein sequence ID" value="MDT0448709.1"/>
    <property type="molecule type" value="Genomic_DNA"/>
</dbReference>
<feature type="chain" id="PRO_5045763930" evidence="2">
    <location>
        <begin position="34"/>
        <end position="460"/>
    </location>
</feature>
<evidence type="ECO:0000259" key="3">
    <source>
        <dbReference type="Pfam" id="PF13472"/>
    </source>
</evidence>
<dbReference type="Pfam" id="PF13517">
    <property type="entry name" value="FG-GAP_3"/>
    <property type="match status" value="1"/>
</dbReference>
<gene>
    <name evidence="4" type="ORF">RM609_06390</name>
</gene>
<dbReference type="Proteomes" id="UP001180531">
    <property type="component" value="Unassembled WGS sequence"/>
</dbReference>
<feature type="domain" description="SGNH hydrolase-type esterase" evidence="3">
    <location>
        <begin position="57"/>
        <end position="229"/>
    </location>
</feature>
<keyword evidence="1 2" id="KW-0732">Signal</keyword>
<dbReference type="SUPFAM" id="SSF52266">
    <property type="entry name" value="SGNH hydrolase"/>
    <property type="match status" value="1"/>
</dbReference>
<feature type="signal peptide" evidence="2">
    <location>
        <begin position="1"/>
        <end position="33"/>
    </location>
</feature>
<organism evidence="4 5">
    <name type="scientific">Streptomyces hesseae</name>
    <dbReference type="NCBI Taxonomy" id="3075519"/>
    <lineage>
        <taxon>Bacteria</taxon>
        <taxon>Bacillati</taxon>
        <taxon>Actinomycetota</taxon>
        <taxon>Actinomycetes</taxon>
        <taxon>Kitasatosporales</taxon>
        <taxon>Streptomycetaceae</taxon>
        <taxon>Streptomyces</taxon>
    </lineage>
</organism>